<name>A0ABN2ZHX5_9MICC</name>
<dbReference type="EMBL" id="BAAAQB010000039">
    <property type="protein sequence ID" value="GAA2142524.1"/>
    <property type="molecule type" value="Genomic_DNA"/>
</dbReference>
<evidence type="ECO:0000313" key="1">
    <source>
        <dbReference type="EMBL" id="GAA2142524.1"/>
    </source>
</evidence>
<proteinExistence type="predicted"/>
<keyword evidence="2" id="KW-1185">Reference proteome</keyword>
<evidence type="ECO:0000313" key="2">
    <source>
        <dbReference type="Proteomes" id="UP001500102"/>
    </source>
</evidence>
<protein>
    <submittedName>
        <fullName evidence="1">Uncharacterized protein</fullName>
    </submittedName>
</protein>
<accession>A0ABN2ZHX5</accession>
<gene>
    <name evidence="1" type="ORF">GCM10009825_32030</name>
</gene>
<sequence>MVPFNQRLGPDWLAGMDVVLHDGAQHFEFAWFAHAPPPIDGPAAGAAPGPFGSRPRVLRGRSVTGQGLALDMPKC</sequence>
<organism evidence="1 2">
    <name type="scientific">Arthrobacter humicola</name>
    <dbReference type="NCBI Taxonomy" id="409291"/>
    <lineage>
        <taxon>Bacteria</taxon>
        <taxon>Bacillati</taxon>
        <taxon>Actinomycetota</taxon>
        <taxon>Actinomycetes</taxon>
        <taxon>Micrococcales</taxon>
        <taxon>Micrococcaceae</taxon>
        <taxon>Arthrobacter</taxon>
    </lineage>
</organism>
<reference evidence="1 2" key="1">
    <citation type="journal article" date="2019" name="Int. J. Syst. Evol. Microbiol.">
        <title>The Global Catalogue of Microorganisms (GCM) 10K type strain sequencing project: providing services to taxonomists for standard genome sequencing and annotation.</title>
        <authorList>
            <consortium name="The Broad Institute Genomics Platform"/>
            <consortium name="The Broad Institute Genome Sequencing Center for Infectious Disease"/>
            <person name="Wu L."/>
            <person name="Ma J."/>
        </authorList>
    </citation>
    <scope>NUCLEOTIDE SEQUENCE [LARGE SCALE GENOMIC DNA]</scope>
    <source>
        <strain evidence="1 2">JCM 15921</strain>
    </source>
</reference>
<dbReference type="Proteomes" id="UP001500102">
    <property type="component" value="Unassembled WGS sequence"/>
</dbReference>
<comment type="caution">
    <text evidence="1">The sequence shown here is derived from an EMBL/GenBank/DDBJ whole genome shotgun (WGS) entry which is preliminary data.</text>
</comment>